<name>A0AAV4Y658_CAEEX</name>
<evidence type="ECO:0000313" key="1">
    <source>
        <dbReference type="EMBL" id="GIZ02505.1"/>
    </source>
</evidence>
<dbReference type="EMBL" id="BPLR01018819">
    <property type="protein sequence ID" value="GIZ02505.1"/>
    <property type="molecule type" value="Genomic_DNA"/>
</dbReference>
<proteinExistence type="predicted"/>
<comment type="caution">
    <text evidence="1">The sequence shown here is derived from an EMBL/GenBank/DDBJ whole genome shotgun (WGS) entry which is preliminary data.</text>
</comment>
<protein>
    <submittedName>
        <fullName evidence="1">Uncharacterized protein</fullName>
    </submittedName>
</protein>
<sequence length="56" mass="6402">MISHSYGIRGLADESISERKYENGISDLEINVLRMSHHTRKESSNLGLKRTSSFYS</sequence>
<dbReference type="AlphaFoldDB" id="A0AAV4Y658"/>
<gene>
    <name evidence="1" type="ORF">CEXT_415182</name>
</gene>
<accession>A0AAV4Y658</accession>
<keyword evidence="2" id="KW-1185">Reference proteome</keyword>
<organism evidence="1 2">
    <name type="scientific">Caerostris extrusa</name>
    <name type="common">Bark spider</name>
    <name type="synonym">Caerostris bankana</name>
    <dbReference type="NCBI Taxonomy" id="172846"/>
    <lineage>
        <taxon>Eukaryota</taxon>
        <taxon>Metazoa</taxon>
        <taxon>Ecdysozoa</taxon>
        <taxon>Arthropoda</taxon>
        <taxon>Chelicerata</taxon>
        <taxon>Arachnida</taxon>
        <taxon>Araneae</taxon>
        <taxon>Araneomorphae</taxon>
        <taxon>Entelegynae</taxon>
        <taxon>Araneoidea</taxon>
        <taxon>Araneidae</taxon>
        <taxon>Caerostris</taxon>
    </lineage>
</organism>
<feature type="non-terminal residue" evidence="1">
    <location>
        <position position="56"/>
    </location>
</feature>
<dbReference type="Proteomes" id="UP001054945">
    <property type="component" value="Unassembled WGS sequence"/>
</dbReference>
<evidence type="ECO:0000313" key="2">
    <source>
        <dbReference type="Proteomes" id="UP001054945"/>
    </source>
</evidence>
<reference evidence="1 2" key="1">
    <citation type="submission" date="2021-06" db="EMBL/GenBank/DDBJ databases">
        <title>Caerostris extrusa draft genome.</title>
        <authorList>
            <person name="Kono N."/>
            <person name="Arakawa K."/>
        </authorList>
    </citation>
    <scope>NUCLEOTIDE SEQUENCE [LARGE SCALE GENOMIC DNA]</scope>
</reference>